<evidence type="ECO:0000313" key="4">
    <source>
        <dbReference type="Proteomes" id="UP001234178"/>
    </source>
</evidence>
<evidence type="ECO:0000256" key="1">
    <source>
        <dbReference type="SAM" id="MobiDB-lite"/>
    </source>
</evidence>
<protein>
    <recommendedName>
        <fullName evidence="2">DUF6570 domain-containing protein</fullName>
    </recommendedName>
</protein>
<keyword evidence="4" id="KW-1185">Reference proteome</keyword>
<feature type="region of interest" description="Disordered" evidence="1">
    <location>
        <begin position="422"/>
        <end position="446"/>
    </location>
</feature>
<dbReference type="InterPro" id="IPR046700">
    <property type="entry name" value="DUF6570"/>
</dbReference>
<feature type="region of interest" description="Disordered" evidence="1">
    <location>
        <begin position="249"/>
        <end position="292"/>
    </location>
</feature>
<feature type="compositionally biased region" description="Polar residues" evidence="1">
    <location>
        <begin position="260"/>
        <end position="277"/>
    </location>
</feature>
<dbReference type="EMBL" id="JAOYFB010000001">
    <property type="protein sequence ID" value="KAK4003563.1"/>
    <property type="molecule type" value="Genomic_DNA"/>
</dbReference>
<feature type="compositionally biased region" description="Basic and acidic residues" evidence="1">
    <location>
        <begin position="422"/>
        <end position="441"/>
    </location>
</feature>
<dbReference type="Proteomes" id="UP001234178">
    <property type="component" value="Unassembled WGS sequence"/>
</dbReference>
<accession>A0ABQ9YSG4</accession>
<evidence type="ECO:0000313" key="3">
    <source>
        <dbReference type="EMBL" id="KAK4003563.1"/>
    </source>
</evidence>
<sequence length="476" mass="53497">MGLDKTKRFCDRHLSESGKFHKTPEQYAAWLKIKQKFRPVFSWFKGCNSTIYNFHPECVNTNLDADGNVIELVKLCPVCSSCADNVEQSFPRYSIANGIDYGVFFRLSWLKPLSLTEEHAISLTRPYGCIVKLSGFNCAERQSAKKGHFIFFRQAQAAQQMADATKPDRLRVLPDVSDIKKYIAITFIGADQTLQAVHPSSASIIIDDSQPIANQLNSVIHKLILNAEILSSDIEINIDKVATERPANKPIAGDEINNEPLPTTETSGNTSASTIPSTFEEEETHPPNVSNEIEPMEMHSSFLTQRDPRQKNDKEQKCGGLHETLTNSGQPHRASTFMQEQGEERLTNEEGLPIIAVTEPLFKIPLEPPTIQGIRDGNIHAGDDNVDMITLKLDEENPSTQPNSHFQNPCFANQRVHELLGREETLPEEPNVRTKASKEPSNEYESNDDLIYTRSLEFSLFIGIFQEVIGHKFNDK</sequence>
<name>A0ABQ9YSG4_9CRUS</name>
<organism evidence="3 4">
    <name type="scientific">Daphnia magna</name>
    <dbReference type="NCBI Taxonomy" id="35525"/>
    <lineage>
        <taxon>Eukaryota</taxon>
        <taxon>Metazoa</taxon>
        <taxon>Ecdysozoa</taxon>
        <taxon>Arthropoda</taxon>
        <taxon>Crustacea</taxon>
        <taxon>Branchiopoda</taxon>
        <taxon>Diplostraca</taxon>
        <taxon>Cladocera</taxon>
        <taxon>Anomopoda</taxon>
        <taxon>Daphniidae</taxon>
        <taxon>Daphnia</taxon>
    </lineage>
</organism>
<dbReference type="Pfam" id="PF20209">
    <property type="entry name" value="DUF6570"/>
    <property type="match status" value="1"/>
</dbReference>
<comment type="caution">
    <text evidence="3">The sequence shown here is derived from an EMBL/GenBank/DDBJ whole genome shotgun (WGS) entry which is preliminary data.</text>
</comment>
<reference evidence="3 4" key="1">
    <citation type="journal article" date="2023" name="Nucleic Acids Res.">
        <title>The hologenome of Daphnia magna reveals possible DNA methylation and microbiome-mediated evolution of the host genome.</title>
        <authorList>
            <person name="Chaturvedi A."/>
            <person name="Li X."/>
            <person name="Dhandapani V."/>
            <person name="Marshall H."/>
            <person name="Kissane S."/>
            <person name="Cuenca-Cambronero M."/>
            <person name="Asole G."/>
            <person name="Calvet F."/>
            <person name="Ruiz-Romero M."/>
            <person name="Marangio P."/>
            <person name="Guigo R."/>
            <person name="Rago D."/>
            <person name="Mirbahai L."/>
            <person name="Eastwood N."/>
            <person name="Colbourne J.K."/>
            <person name="Zhou J."/>
            <person name="Mallon E."/>
            <person name="Orsini L."/>
        </authorList>
    </citation>
    <scope>NUCLEOTIDE SEQUENCE [LARGE SCALE GENOMIC DNA]</scope>
    <source>
        <strain evidence="3">LRV0_1</strain>
    </source>
</reference>
<proteinExistence type="predicted"/>
<gene>
    <name evidence="3" type="ORF">OUZ56_005320</name>
</gene>
<feature type="domain" description="DUF6570" evidence="2">
    <location>
        <begin position="90"/>
        <end position="196"/>
    </location>
</feature>
<evidence type="ECO:0000259" key="2">
    <source>
        <dbReference type="Pfam" id="PF20209"/>
    </source>
</evidence>